<keyword evidence="4 6" id="KW-1133">Transmembrane helix</keyword>
<dbReference type="OrthoDB" id="580892at2"/>
<evidence type="ECO:0000256" key="1">
    <source>
        <dbReference type="ARBA" id="ARBA00004651"/>
    </source>
</evidence>
<keyword evidence="5 6" id="KW-0472">Membrane</keyword>
<evidence type="ECO:0000256" key="3">
    <source>
        <dbReference type="ARBA" id="ARBA00022692"/>
    </source>
</evidence>
<feature type="transmembrane region" description="Helical" evidence="6">
    <location>
        <begin position="7"/>
        <end position="29"/>
    </location>
</feature>
<dbReference type="GO" id="GO:0005886">
    <property type="term" value="C:plasma membrane"/>
    <property type="evidence" value="ECO:0007669"/>
    <property type="project" value="UniProtKB-SubCell"/>
</dbReference>
<dbReference type="RefSeq" id="WP_092047889.1">
    <property type="nucleotide sequence ID" value="NZ_FOQD01000002.1"/>
</dbReference>
<reference evidence="8" key="1">
    <citation type="submission" date="2016-10" db="EMBL/GenBank/DDBJ databases">
        <authorList>
            <person name="Varghese N."/>
            <person name="Submissions S."/>
        </authorList>
    </citation>
    <scope>NUCLEOTIDE SEQUENCE [LARGE SCALE GENOMIC DNA]</scope>
    <source>
        <strain evidence="8">DSM 26348</strain>
    </source>
</reference>
<evidence type="ECO:0000256" key="4">
    <source>
        <dbReference type="ARBA" id="ARBA00022989"/>
    </source>
</evidence>
<dbReference type="PANTHER" id="PTHR30250:SF26">
    <property type="entry name" value="PSMA PROTEIN"/>
    <property type="match status" value="1"/>
</dbReference>
<feature type="transmembrane region" description="Helical" evidence="6">
    <location>
        <begin position="458"/>
        <end position="480"/>
    </location>
</feature>
<organism evidence="7 8">
    <name type="scientific">Planctomicrobium piriforme</name>
    <dbReference type="NCBI Taxonomy" id="1576369"/>
    <lineage>
        <taxon>Bacteria</taxon>
        <taxon>Pseudomonadati</taxon>
        <taxon>Planctomycetota</taxon>
        <taxon>Planctomycetia</taxon>
        <taxon>Planctomycetales</taxon>
        <taxon>Planctomycetaceae</taxon>
        <taxon>Planctomicrobium</taxon>
    </lineage>
</organism>
<name>A0A1I3CAX9_9PLAN</name>
<dbReference type="Pfam" id="PF01943">
    <property type="entry name" value="Polysacc_synt"/>
    <property type="match status" value="1"/>
</dbReference>
<feature type="transmembrane region" description="Helical" evidence="6">
    <location>
        <begin position="86"/>
        <end position="105"/>
    </location>
</feature>
<feature type="transmembrane region" description="Helical" evidence="6">
    <location>
        <begin position="41"/>
        <end position="66"/>
    </location>
</feature>
<protein>
    <submittedName>
        <fullName evidence="7">Membrane protein involved in the export of O-antigen and teichoic acid</fullName>
    </submittedName>
</protein>
<dbReference type="AlphaFoldDB" id="A0A1I3CAX9"/>
<feature type="transmembrane region" description="Helical" evidence="6">
    <location>
        <begin position="340"/>
        <end position="357"/>
    </location>
</feature>
<accession>A0A1I3CAX9</accession>
<feature type="transmembrane region" description="Helical" evidence="6">
    <location>
        <begin position="182"/>
        <end position="201"/>
    </location>
</feature>
<evidence type="ECO:0000313" key="8">
    <source>
        <dbReference type="Proteomes" id="UP000199518"/>
    </source>
</evidence>
<proteinExistence type="predicted"/>
<keyword evidence="3 6" id="KW-0812">Transmembrane</keyword>
<evidence type="ECO:0000256" key="5">
    <source>
        <dbReference type="ARBA" id="ARBA00023136"/>
    </source>
</evidence>
<sequence length="505" mass="55197">MTVRKNIIAGWMAHLVTVLIGFFMMPYILGTVGEAQYGAWVFINAVAGYSSMIYAGFGATICRYVADLSSRREWQKLNSVVSTIQLVYVGTASLVFAFTGLFAWWAPSLKHWAGLPLGEIQLSILIVGCTIGMGMIASVYGGVLVGTQRLDIKRGIEVTLGIVRLLLTLLCLHEHYGLVTLALIFFGVTVIEHGVSAWFAYRQLPQLSVAFWHARRDVFKECVGFSAFNAIALLAEYLIFFTDTIVIGFVLGPLAVVPYQIGLRIAQMIQIPISQIGEAVLPRAGELYARGQKWELAHLVNRGMGVAFLLSGGFLIGSIYFGELLIRTWIGPQFAGSQHVLVLLVASQLIALPMVVARKALLGIGQVKVQAWIDLLEAGINLVLSLIFIHYWGIIGVAWGTIIPLYVVELAVLLPYAARQLGLERRALWHTVVAPQLPAQVALILFCEYAVRVTPESGWLPLLAVTLGGGGVLLSVRWLMHLLERRSSVTTRPITGEVEALAGST</sequence>
<evidence type="ECO:0000313" key="7">
    <source>
        <dbReference type="EMBL" id="SFH71593.1"/>
    </source>
</evidence>
<feature type="transmembrane region" description="Helical" evidence="6">
    <location>
        <begin position="246"/>
        <end position="266"/>
    </location>
</feature>
<dbReference type="PANTHER" id="PTHR30250">
    <property type="entry name" value="PST FAMILY PREDICTED COLANIC ACID TRANSPORTER"/>
    <property type="match status" value="1"/>
</dbReference>
<keyword evidence="8" id="KW-1185">Reference proteome</keyword>
<dbReference type="Proteomes" id="UP000199518">
    <property type="component" value="Unassembled WGS sequence"/>
</dbReference>
<gene>
    <name evidence="7" type="ORF">SAMN05421753_102197</name>
</gene>
<dbReference type="InterPro" id="IPR050833">
    <property type="entry name" value="Poly_Biosynth_Transport"/>
</dbReference>
<comment type="subcellular location">
    <subcellularLocation>
        <location evidence="1">Cell membrane</location>
        <topology evidence="1">Multi-pass membrane protein</topology>
    </subcellularLocation>
</comment>
<feature type="transmembrane region" description="Helical" evidence="6">
    <location>
        <begin position="125"/>
        <end position="146"/>
    </location>
</feature>
<feature type="transmembrane region" description="Helical" evidence="6">
    <location>
        <begin position="299"/>
        <end position="320"/>
    </location>
</feature>
<evidence type="ECO:0000256" key="2">
    <source>
        <dbReference type="ARBA" id="ARBA00022475"/>
    </source>
</evidence>
<keyword evidence="2" id="KW-1003">Cell membrane</keyword>
<dbReference type="EMBL" id="FOQD01000002">
    <property type="protein sequence ID" value="SFH71593.1"/>
    <property type="molecule type" value="Genomic_DNA"/>
</dbReference>
<dbReference type="STRING" id="1576369.SAMN05421753_102197"/>
<evidence type="ECO:0000256" key="6">
    <source>
        <dbReference type="SAM" id="Phobius"/>
    </source>
</evidence>
<dbReference type="InterPro" id="IPR002797">
    <property type="entry name" value="Polysacc_synth"/>
</dbReference>